<dbReference type="AlphaFoldDB" id="A0A2A2J5N3"/>
<dbReference type="SUPFAM" id="SSF53474">
    <property type="entry name" value="alpha/beta-Hydrolases"/>
    <property type="match status" value="1"/>
</dbReference>
<keyword evidence="2" id="KW-0007">Acetylation</keyword>
<evidence type="ECO:0000313" key="7">
    <source>
        <dbReference type="EMBL" id="PAV57086.1"/>
    </source>
</evidence>
<comment type="function">
    <text evidence="5">This enzyme catalyzes the hydrolysis of the N-terminal peptide bond of an N-acetylated peptide to generate an N-acetylated amino acid and a peptide with a free N-terminus. It preferentially cleaves off Ac-Ala, Ac-Met and Ac-Ser. Also, involved in the degradation of oxidized and glycated proteins.</text>
</comment>
<keyword evidence="1" id="KW-0378">Hydrolase</keyword>
<accession>A0A2A2J5N3</accession>
<dbReference type="Gene3D" id="2.120.10.30">
    <property type="entry name" value="TolB, C-terminal domain"/>
    <property type="match status" value="1"/>
</dbReference>
<keyword evidence="8" id="KW-1185">Reference proteome</keyword>
<sequence length="651" mass="72646">MASSQAGKIVKDYGSWTSKITTEVFGQANCKDISELQVFGETVFWIEQSAKTGKRELYSLAPFDKEKKRWAPEQSVQNSVHEYGGGSFMPMSDNAVVFTTNDGLFLQKSGNDAPFQLAESEGRKMRFADFSIHGNFIFCVNEDHSKNDHDPENKIVSINIETRKINIISDQTDFCSCPRISPDGKKLVWMQWNHNNMPWDATMICIGNVLEDGTVTDVRKLKDGTVSGVNYHNPTWSSNGDLFLIHDQTNWWNIYEVDIQTGEETNVYPVERDIGYPLWQFGLRTFAVNDKALIMNVDGQLYVREDSVVRRVETPGFFTSVLISLTNGGHCYYVAQGPKRASTLMRIDTNKQNHPIDVIRESVDPATLDKFDISEGQNVEFQSDGVTVSGWFYLPKNSEYSAPEGALPPVMILGHGGPTGRADNSLDLRKQFYTSRGFAVFAVNYRGSTGFGTKFRNMLKKNWGVVDRNDVINAAKALIEKKMVDPSKVIITGSSAGGYLVLAALTNSDVFKSAVSIYGIAELTNLAEDSHKFEKGYNNDLIGKYPEEIEIFKERSPINHLDKLNTPCLFMHGTADTVVPMEQSVQMHQKLKEKGLPTGLILFEGEGHGFRGPEAAKKSVEAAYYFICKTLGIEPSIQVDLAIDNLPKSAL</sequence>
<evidence type="ECO:0000256" key="3">
    <source>
        <dbReference type="ARBA" id="ARBA00032284"/>
    </source>
</evidence>
<name>A0A2A2J5N3_9BILA</name>
<dbReference type="Gene3D" id="3.40.50.1820">
    <property type="entry name" value="alpha/beta hydrolase"/>
    <property type="match status" value="1"/>
</dbReference>
<dbReference type="Proteomes" id="UP000218231">
    <property type="component" value="Unassembled WGS sequence"/>
</dbReference>
<dbReference type="InterPro" id="IPR050585">
    <property type="entry name" value="Xaa-Pro_dipeptidyl-ppase/CocE"/>
</dbReference>
<dbReference type="PANTHER" id="PTHR43056:SF5">
    <property type="entry name" value="PEPTIDASE S9 PROLYL OLIGOPEPTIDASE CATALYTIC DOMAIN-CONTAINING PROTEIN"/>
    <property type="match status" value="1"/>
</dbReference>
<evidence type="ECO:0000256" key="2">
    <source>
        <dbReference type="ARBA" id="ARBA00022990"/>
    </source>
</evidence>
<organism evidence="7 8">
    <name type="scientific">Diploscapter pachys</name>
    <dbReference type="NCBI Taxonomy" id="2018661"/>
    <lineage>
        <taxon>Eukaryota</taxon>
        <taxon>Metazoa</taxon>
        <taxon>Ecdysozoa</taxon>
        <taxon>Nematoda</taxon>
        <taxon>Chromadorea</taxon>
        <taxon>Rhabditida</taxon>
        <taxon>Rhabditina</taxon>
        <taxon>Rhabditomorpha</taxon>
        <taxon>Rhabditoidea</taxon>
        <taxon>Rhabditidae</taxon>
        <taxon>Diploscapter</taxon>
    </lineage>
</organism>
<dbReference type="InterPro" id="IPR011042">
    <property type="entry name" value="6-blade_b-propeller_TolB-like"/>
</dbReference>
<evidence type="ECO:0000259" key="6">
    <source>
        <dbReference type="Pfam" id="PF00326"/>
    </source>
</evidence>
<dbReference type="EMBL" id="LIAE01010657">
    <property type="protein sequence ID" value="PAV57086.1"/>
    <property type="molecule type" value="Genomic_DNA"/>
</dbReference>
<evidence type="ECO:0000256" key="1">
    <source>
        <dbReference type="ARBA" id="ARBA00022801"/>
    </source>
</evidence>
<dbReference type="Pfam" id="PF00326">
    <property type="entry name" value="Peptidase_S9"/>
    <property type="match status" value="1"/>
</dbReference>
<evidence type="ECO:0000256" key="5">
    <source>
        <dbReference type="ARBA" id="ARBA00045885"/>
    </source>
</evidence>
<dbReference type="STRING" id="2018661.A0A2A2J5N3"/>
<dbReference type="InterPro" id="IPR029058">
    <property type="entry name" value="AB_hydrolase_fold"/>
</dbReference>
<dbReference type="PANTHER" id="PTHR43056">
    <property type="entry name" value="PEPTIDASE S9 PROLYL OLIGOPEPTIDASE"/>
    <property type="match status" value="1"/>
</dbReference>
<protein>
    <recommendedName>
        <fullName evidence="4">Acyl-peptide hydrolase</fullName>
    </recommendedName>
    <alternativeName>
        <fullName evidence="3">Acylaminoacyl-peptidase</fullName>
    </alternativeName>
</protein>
<feature type="domain" description="Peptidase S9 prolyl oligopeptidase catalytic" evidence="6">
    <location>
        <begin position="425"/>
        <end position="632"/>
    </location>
</feature>
<comment type="caution">
    <text evidence="7">The sequence shown here is derived from an EMBL/GenBank/DDBJ whole genome shotgun (WGS) entry which is preliminary data.</text>
</comment>
<evidence type="ECO:0000256" key="4">
    <source>
        <dbReference type="ARBA" id="ARBA00032596"/>
    </source>
</evidence>
<gene>
    <name evidence="7" type="ORF">WR25_26141</name>
</gene>
<dbReference type="OrthoDB" id="416344at2759"/>
<dbReference type="SUPFAM" id="SSF82171">
    <property type="entry name" value="DPP6 N-terminal domain-like"/>
    <property type="match status" value="1"/>
</dbReference>
<reference evidence="7 8" key="1">
    <citation type="journal article" date="2017" name="Curr. Biol.">
        <title>Genome architecture and evolution of a unichromosomal asexual nematode.</title>
        <authorList>
            <person name="Fradin H."/>
            <person name="Zegar C."/>
            <person name="Gutwein M."/>
            <person name="Lucas J."/>
            <person name="Kovtun M."/>
            <person name="Corcoran D."/>
            <person name="Baugh L.R."/>
            <person name="Kiontke K."/>
            <person name="Gunsalus K."/>
            <person name="Fitch D.H."/>
            <person name="Piano F."/>
        </authorList>
    </citation>
    <scope>NUCLEOTIDE SEQUENCE [LARGE SCALE GENOMIC DNA]</scope>
    <source>
        <strain evidence="7">PF1309</strain>
    </source>
</reference>
<dbReference type="GO" id="GO:0004252">
    <property type="term" value="F:serine-type endopeptidase activity"/>
    <property type="evidence" value="ECO:0007669"/>
    <property type="project" value="InterPro"/>
</dbReference>
<dbReference type="InterPro" id="IPR001375">
    <property type="entry name" value="Peptidase_S9_cat"/>
</dbReference>
<evidence type="ECO:0000313" key="8">
    <source>
        <dbReference type="Proteomes" id="UP000218231"/>
    </source>
</evidence>
<dbReference type="GO" id="GO:0006508">
    <property type="term" value="P:proteolysis"/>
    <property type="evidence" value="ECO:0007669"/>
    <property type="project" value="InterPro"/>
</dbReference>
<dbReference type="PROSITE" id="PS00708">
    <property type="entry name" value="PRO_ENDOPEP_SER"/>
    <property type="match status" value="1"/>
</dbReference>
<dbReference type="InterPro" id="IPR002471">
    <property type="entry name" value="Pept_S9_AS"/>
</dbReference>
<proteinExistence type="predicted"/>